<dbReference type="Pfam" id="PF00685">
    <property type="entry name" value="Sulfotransfer_1"/>
    <property type="match status" value="3"/>
</dbReference>
<evidence type="ECO:0000256" key="1">
    <source>
        <dbReference type="ARBA" id="ARBA00005771"/>
    </source>
</evidence>
<feature type="domain" description="Sulfotransferase" evidence="3">
    <location>
        <begin position="422"/>
        <end position="686"/>
    </location>
</feature>
<dbReference type="GO" id="GO:0008146">
    <property type="term" value="F:sulfotransferase activity"/>
    <property type="evidence" value="ECO:0007669"/>
    <property type="project" value="InterPro"/>
</dbReference>
<evidence type="ECO:0000259" key="3">
    <source>
        <dbReference type="Pfam" id="PF00685"/>
    </source>
</evidence>
<dbReference type="Gene3D" id="3.40.50.300">
    <property type="entry name" value="P-loop containing nucleotide triphosphate hydrolases"/>
    <property type="match status" value="3"/>
</dbReference>
<evidence type="ECO:0000256" key="2">
    <source>
        <dbReference type="ARBA" id="ARBA00022679"/>
    </source>
</evidence>
<dbReference type="OrthoDB" id="205623at2759"/>
<dbReference type="Proteomes" id="UP000494165">
    <property type="component" value="Unassembled WGS sequence"/>
</dbReference>
<accession>A0A8S1CEI7</accession>
<dbReference type="InterPro" id="IPR027417">
    <property type="entry name" value="P-loop_NTPase"/>
</dbReference>
<organism evidence="4 5">
    <name type="scientific">Cloeon dipterum</name>
    <dbReference type="NCBI Taxonomy" id="197152"/>
    <lineage>
        <taxon>Eukaryota</taxon>
        <taxon>Metazoa</taxon>
        <taxon>Ecdysozoa</taxon>
        <taxon>Arthropoda</taxon>
        <taxon>Hexapoda</taxon>
        <taxon>Insecta</taxon>
        <taxon>Pterygota</taxon>
        <taxon>Palaeoptera</taxon>
        <taxon>Ephemeroptera</taxon>
        <taxon>Pisciforma</taxon>
        <taxon>Baetidae</taxon>
        <taxon>Cloeon</taxon>
    </lineage>
</organism>
<keyword evidence="2" id="KW-0808">Transferase</keyword>
<dbReference type="AlphaFoldDB" id="A0A8S1CEI7"/>
<name>A0A8S1CEI7_9INSE</name>
<keyword evidence="5" id="KW-1185">Reference proteome</keyword>
<reference evidence="4 5" key="1">
    <citation type="submission" date="2020-04" db="EMBL/GenBank/DDBJ databases">
        <authorList>
            <person name="Alioto T."/>
            <person name="Alioto T."/>
            <person name="Gomez Garrido J."/>
        </authorList>
    </citation>
    <scope>NUCLEOTIDE SEQUENCE [LARGE SCALE GENOMIC DNA]</scope>
</reference>
<evidence type="ECO:0000313" key="5">
    <source>
        <dbReference type="Proteomes" id="UP000494165"/>
    </source>
</evidence>
<gene>
    <name evidence="4" type="ORF">CLODIP_2_CD11813</name>
</gene>
<comment type="caution">
    <text evidence="4">The sequence shown here is derived from an EMBL/GenBank/DDBJ whole genome shotgun (WGS) entry which is preliminary data.</text>
</comment>
<comment type="similarity">
    <text evidence="1">Belongs to the sulfotransferase 1 family.</text>
</comment>
<dbReference type="EMBL" id="CADEPI010000033">
    <property type="protein sequence ID" value="CAB3367737.1"/>
    <property type="molecule type" value="Genomic_DNA"/>
</dbReference>
<feature type="domain" description="Sulfotransferase" evidence="3">
    <location>
        <begin position="101"/>
        <end position="352"/>
    </location>
</feature>
<protein>
    <recommendedName>
        <fullName evidence="3">Sulfotransferase domain-containing protein</fullName>
    </recommendedName>
</protein>
<sequence>MCRTPPLYTNLEIVQSAHHLFAIQSFALHRTTRICDNCHRKLEKMDGLKMEPLVDDDNERLSKDCGYMYGKGFVRSQSDGLLMPAEFVEVAQKVQDFEVRPDDIWVVTFPKCGTTWTQEMVWLLKNDLNYEEAKKVPLVERFPFFEVTSLASKFFEVLTDDKVPLDASLIDLEKASGPRFIKTHLPMKFLPKALWTVKPKIIYVARETKDVIVSYFHHQRLMVGYTADFETFCRSFMNDEVLYSPFWPHVLDFWKLRSEPNILFITYEEMQKDLAGIVNKTADFLEVQISDEESQNLCNHLSFKEMKGNKSVNFEIYSDVLREKKVSSDENCNFMRKGKAGSWREQMSESLAVEQRCTVHRAALLCGAKMEKVEFQYKPAEIDRHGVFNATSGYFRSIPDGFLMSAGFVEVAQDIRELEIYPDDTWVLTFPKCGTTWTQEMVWLINNELDVAKAKEISIFDRFPFIEASALAPDFAEFISGTQSDIRGRITYVKNMQRPRFIKSHFPLKFLPTQLWTKKPKIIYVAREVKDVIVSYYHHNKIFDGYKANLETFCRAFMKDEIMYCPFWGHITEFWKHRNELGLLWINYEDMQKNLAEVARKVADFFGKSFTEEEVQLLCHHLSFKEMKSNKSVNSEDIVQLLRSKQITSGVNNGFIRKGKSGSWKEEISAALAKEVDEWSLTQIRGTDYFTEVFKCSNDLLHHERFYSLSTSATHALLKDTSSYVLNIARMDEELQFEPAKVAHYGHFYSNGFIRSVPDSCLLSSIFPQVAKQISDFEIHPDDTWVITFPKCGTTWTQEMVWLLQNNLDFDRAKEISLSDRFPFLEATSMAPDFSKFLSGQEVAVNDSIEKIKNSPQPRFIKTHLHKIFLPKQLWTVKPKTFYVVREVKDVIVSYYHHKRFFYGYTADLETFTKSFMKDEIIFCPFWSHVTDFWKIKDEPNILFLSYEEMLQDLAAVVRKVAAFLDKSLTAEQVDKLCHHLNFKQMKSNKSVNFEGVGEVLRTKNISSDDNCRFFREGKSGSGKEQMSEELVKEVDEWSRKKLESSDFKMYF</sequence>
<dbReference type="SUPFAM" id="SSF52540">
    <property type="entry name" value="P-loop containing nucleoside triphosphate hydrolases"/>
    <property type="match status" value="3"/>
</dbReference>
<evidence type="ECO:0000313" key="4">
    <source>
        <dbReference type="EMBL" id="CAB3367737.1"/>
    </source>
</evidence>
<proteinExistence type="inferred from homology"/>
<dbReference type="InterPro" id="IPR000863">
    <property type="entry name" value="Sulfotransferase_dom"/>
</dbReference>
<feature type="domain" description="Sulfotransferase" evidence="3">
    <location>
        <begin position="781"/>
        <end position="1045"/>
    </location>
</feature>
<dbReference type="PANTHER" id="PTHR11783">
    <property type="entry name" value="SULFOTRANSFERASE SULT"/>
    <property type="match status" value="1"/>
</dbReference>